<accession>A0A8H5TQ55</accession>
<evidence type="ECO:0000256" key="2">
    <source>
        <dbReference type="ARBA" id="ARBA00023043"/>
    </source>
</evidence>
<dbReference type="PANTHER" id="PTHR24198:SF165">
    <property type="entry name" value="ANKYRIN REPEAT-CONTAINING PROTEIN-RELATED"/>
    <property type="match status" value="1"/>
</dbReference>
<dbReference type="InterPro" id="IPR002110">
    <property type="entry name" value="Ankyrin_rpt"/>
</dbReference>
<gene>
    <name evidence="6" type="ORF">FHETE_3382</name>
</gene>
<feature type="coiled-coil region" evidence="4">
    <location>
        <begin position="67"/>
        <end position="94"/>
    </location>
</feature>
<feature type="compositionally biased region" description="Low complexity" evidence="5">
    <location>
        <begin position="567"/>
        <end position="577"/>
    </location>
</feature>
<dbReference type="SUPFAM" id="SSF48403">
    <property type="entry name" value="Ankyrin repeat"/>
    <property type="match status" value="1"/>
</dbReference>
<dbReference type="PROSITE" id="PS50088">
    <property type="entry name" value="ANK_REPEAT"/>
    <property type="match status" value="3"/>
</dbReference>
<dbReference type="PROSITE" id="PS50297">
    <property type="entry name" value="ANK_REP_REGION"/>
    <property type="match status" value="2"/>
</dbReference>
<keyword evidence="7" id="KW-1185">Reference proteome</keyword>
<feature type="repeat" description="ANK" evidence="3">
    <location>
        <begin position="276"/>
        <end position="308"/>
    </location>
</feature>
<dbReference type="InterPro" id="IPR036770">
    <property type="entry name" value="Ankyrin_rpt-contain_sf"/>
</dbReference>
<dbReference type="Proteomes" id="UP000567885">
    <property type="component" value="Unassembled WGS sequence"/>
</dbReference>
<dbReference type="SMART" id="SM00248">
    <property type="entry name" value="ANK"/>
    <property type="match status" value="5"/>
</dbReference>
<dbReference type="AlphaFoldDB" id="A0A8H5TQ55"/>
<proteinExistence type="predicted"/>
<keyword evidence="2 3" id="KW-0040">ANK repeat</keyword>
<keyword evidence="4" id="KW-0175">Coiled coil</keyword>
<dbReference type="EMBL" id="JAAGWQ010000053">
    <property type="protein sequence ID" value="KAF5673468.1"/>
    <property type="molecule type" value="Genomic_DNA"/>
</dbReference>
<feature type="region of interest" description="Disordered" evidence="5">
    <location>
        <begin position="565"/>
        <end position="598"/>
    </location>
</feature>
<keyword evidence="1" id="KW-0677">Repeat</keyword>
<reference evidence="6 7" key="1">
    <citation type="submission" date="2020-05" db="EMBL/GenBank/DDBJ databases">
        <title>Identification and distribution of gene clusters putatively required for synthesis of sphingolipid metabolism inhibitors in phylogenetically diverse species of the filamentous fungus Fusarium.</title>
        <authorList>
            <person name="Kim H.-S."/>
            <person name="Busman M."/>
            <person name="Brown D.W."/>
            <person name="Divon H."/>
            <person name="Uhlig S."/>
            <person name="Proctor R.H."/>
        </authorList>
    </citation>
    <scope>NUCLEOTIDE SEQUENCE [LARGE SCALE GENOMIC DNA]</scope>
    <source>
        <strain evidence="6 7">NRRL 20693</strain>
    </source>
</reference>
<dbReference type="Gene3D" id="1.25.40.20">
    <property type="entry name" value="Ankyrin repeat-containing domain"/>
    <property type="match status" value="1"/>
</dbReference>
<protein>
    <submittedName>
        <fullName evidence="6">Ankyrin PH SEC7 domain-containing protein</fullName>
    </submittedName>
</protein>
<sequence>MEVLGAVASSIAVIQALAAGKHVVSLVREMPDIQKDFEYLMKELGLIRSMAQAVASIPPTAFQQDLINNASSSLEEVTNELDALLRKCAHETDQEDKTVWKTKKRKWLLQKGDINKLQQRMSQAREILHFAVTSSQISANSQLHTEVTVCVRLYSAVEVLLELWKNLLVEFGLPIRVTFRASNLLRDPELSDHQSYLLKIILSFARNQYEGGTTKVHDAIRRGEGLQEALKEQPWAIDTIDDTGHSPLLLATSKLQTLDMDLLLSAGVNVDQQIYDGTSALMLAAYLGDLEAVSMLLKAKGSVKVTDDEGSSSLSHAMCSGNEEVIRLLLTAGASATHKDIYTRTPLHYLRYSSASHDSIRYIISMLLMAGADLEAKNDFGHTPILSATMQDNLTVVRSLYAFLDTLTYLISLELSGIDPFQKVLGATPWDLFVITNTISERYRGRIRKPNFAEQEAFVELYQSVRDRWLQQDICILEQILSAFRKKDIAEARKKLASLIEKESSWEKGDLASWYKAVDKRVQHMEWELATEDVEGYLVDVRNELDTPVWMIPSAWGEFVWSDGDEGSVSGLESSESAPSAQGDLVKLEVPAVRDQDD</sequence>
<evidence type="ECO:0000256" key="4">
    <source>
        <dbReference type="SAM" id="Coils"/>
    </source>
</evidence>
<dbReference type="OrthoDB" id="7464126at2759"/>
<organism evidence="6 7">
    <name type="scientific">Fusarium heterosporum</name>
    <dbReference type="NCBI Taxonomy" id="42747"/>
    <lineage>
        <taxon>Eukaryota</taxon>
        <taxon>Fungi</taxon>
        <taxon>Dikarya</taxon>
        <taxon>Ascomycota</taxon>
        <taxon>Pezizomycotina</taxon>
        <taxon>Sordariomycetes</taxon>
        <taxon>Hypocreomycetidae</taxon>
        <taxon>Hypocreales</taxon>
        <taxon>Nectriaceae</taxon>
        <taxon>Fusarium</taxon>
        <taxon>Fusarium heterosporum species complex</taxon>
    </lineage>
</organism>
<feature type="repeat" description="ANK" evidence="3">
    <location>
        <begin position="309"/>
        <end position="341"/>
    </location>
</feature>
<evidence type="ECO:0000256" key="3">
    <source>
        <dbReference type="PROSITE-ProRule" id="PRU00023"/>
    </source>
</evidence>
<comment type="caution">
    <text evidence="6">The sequence shown here is derived from an EMBL/GenBank/DDBJ whole genome shotgun (WGS) entry which is preliminary data.</text>
</comment>
<dbReference type="Pfam" id="PF12796">
    <property type="entry name" value="Ank_2"/>
    <property type="match status" value="1"/>
</dbReference>
<feature type="repeat" description="ANK" evidence="3">
    <location>
        <begin position="342"/>
        <end position="379"/>
    </location>
</feature>
<evidence type="ECO:0000313" key="6">
    <source>
        <dbReference type="EMBL" id="KAF5673468.1"/>
    </source>
</evidence>
<name>A0A8H5TQ55_FUSHE</name>
<evidence type="ECO:0000313" key="7">
    <source>
        <dbReference type="Proteomes" id="UP000567885"/>
    </source>
</evidence>
<dbReference type="PANTHER" id="PTHR24198">
    <property type="entry name" value="ANKYRIN REPEAT AND PROTEIN KINASE DOMAIN-CONTAINING PROTEIN"/>
    <property type="match status" value="1"/>
</dbReference>
<evidence type="ECO:0000256" key="1">
    <source>
        <dbReference type="ARBA" id="ARBA00022737"/>
    </source>
</evidence>
<evidence type="ECO:0000256" key="5">
    <source>
        <dbReference type="SAM" id="MobiDB-lite"/>
    </source>
</evidence>